<dbReference type="Proteomes" id="UP000256601">
    <property type="component" value="Unassembled WGS sequence"/>
</dbReference>
<gene>
    <name evidence="2" type="ORF">B0I71DRAFT_134862</name>
</gene>
<evidence type="ECO:0000313" key="3">
    <source>
        <dbReference type="Proteomes" id="UP000256601"/>
    </source>
</evidence>
<evidence type="ECO:0000256" key="1">
    <source>
        <dbReference type="SAM" id="SignalP"/>
    </source>
</evidence>
<dbReference type="AlphaFoldDB" id="A0A371C173"/>
<organism evidence="2 3">
    <name type="scientific">Yarrowia lipolytica</name>
    <name type="common">Candida lipolytica</name>
    <dbReference type="NCBI Taxonomy" id="4952"/>
    <lineage>
        <taxon>Eukaryota</taxon>
        <taxon>Fungi</taxon>
        <taxon>Dikarya</taxon>
        <taxon>Ascomycota</taxon>
        <taxon>Saccharomycotina</taxon>
        <taxon>Dipodascomycetes</taxon>
        <taxon>Dipodascales</taxon>
        <taxon>Dipodascales incertae sedis</taxon>
        <taxon>Yarrowia</taxon>
    </lineage>
</organism>
<accession>A0A371C173</accession>
<evidence type="ECO:0008006" key="4">
    <source>
        <dbReference type="Google" id="ProtNLM"/>
    </source>
</evidence>
<sequence>MIFLVAFVAFVAFVTCGMCGMCDICGLIINICIDVSRRSLFFCGEAVFLSHVSLHKWYYAHTCTRVLLYVLYSHLEELVPRFPRVKYRLSPTTVVWVSVWSRANCLCLACQFMHLPP</sequence>
<name>A0A371C173_YARLL</name>
<dbReference type="EMBL" id="KZ859050">
    <property type="protein sequence ID" value="RDW24089.1"/>
    <property type="molecule type" value="Genomic_DNA"/>
</dbReference>
<feature type="chain" id="PRO_5030068649" description="Secreted protein" evidence="1">
    <location>
        <begin position="17"/>
        <end position="117"/>
    </location>
</feature>
<evidence type="ECO:0000313" key="2">
    <source>
        <dbReference type="EMBL" id="RDW24089.1"/>
    </source>
</evidence>
<feature type="signal peptide" evidence="1">
    <location>
        <begin position="1"/>
        <end position="16"/>
    </location>
</feature>
<reference evidence="2 3" key="1">
    <citation type="submission" date="2018-07" db="EMBL/GenBank/DDBJ databases">
        <title>Draft Genome Assemblies for Five Robust Yarrowia lipolytica Strains Exhibiting High Lipid Production and Pentose Sugar Utilization and Sugar Alcohol Secretion from Undetoxified Lignocellulosic Biomass Hydrolysates.</title>
        <authorList>
            <consortium name="DOE Joint Genome Institute"/>
            <person name="Walker C."/>
            <person name="Ryu S."/>
            <person name="Na H."/>
            <person name="Zane M."/>
            <person name="LaButti K."/>
            <person name="Lipzen A."/>
            <person name="Haridas S."/>
            <person name="Barry K."/>
            <person name="Grigoriev I.V."/>
            <person name="Quarterman J."/>
            <person name="Slininger P."/>
            <person name="Dien B."/>
            <person name="Trinh C.T."/>
        </authorList>
    </citation>
    <scope>NUCLEOTIDE SEQUENCE [LARGE SCALE GENOMIC DNA]</scope>
    <source>
        <strain evidence="2 3">YB392</strain>
    </source>
</reference>
<proteinExistence type="predicted"/>
<protein>
    <recommendedName>
        <fullName evidence="4">Secreted protein</fullName>
    </recommendedName>
</protein>
<keyword evidence="1" id="KW-0732">Signal</keyword>